<accession>A0A8J6LHP0</accession>
<reference evidence="3" key="2">
    <citation type="submission" date="2021-08" db="EMBL/GenBank/DDBJ databases">
        <authorList>
            <person name="Eriksson T."/>
        </authorList>
    </citation>
    <scope>NUCLEOTIDE SEQUENCE</scope>
    <source>
        <strain evidence="3">Stoneville</strain>
        <tissue evidence="3">Whole head</tissue>
    </source>
</reference>
<keyword evidence="1" id="KW-0812">Transmembrane</keyword>
<feature type="transmembrane region" description="Helical" evidence="1">
    <location>
        <begin position="84"/>
        <end position="105"/>
    </location>
</feature>
<gene>
    <name evidence="3" type="ORF">GEV33_009005</name>
</gene>
<dbReference type="InterPro" id="IPR011009">
    <property type="entry name" value="Kinase-like_dom_sf"/>
</dbReference>
<dbReference type="PANTHER" id="PTHR22961:SF13">
    <property type="entry name" value="TRIBBLES"/>
    <property type="match status" value="1"/>
</dbReference>
<dbReference type="EMBL" id="JABDTM020024945">
    <property type="protein sequence ID" value="KAH0813786.1"/>
    <property type="molecule type" value="Genomic_DNA"/>
</dbReference>
<dbReference type="InterPro" id="IPR000719">
    <property type="entry name" value="Prot_kinase_dom"/>
</dbReference>
<dbReference type="AlphaFoldDB" id="A0A8J6LHP0"/>
<keyword evidence="1" id="KW-1133">Transmembrane helix</keyword>
<dbReference type="GO" id="GO:0004672">
    <property type="term" value="F:protein kinase activity"/>
    <property type="evidence" value="ECO:0007669"/>
    <property type="project" value="InterPro"/>
</dbReference>
<dbReference type="Gene3D" id="1.10.510.10">
    <property type="entry name" value="Transferase(Phosphotransferase) domain 1"/>
    <property type="match status" value="2"/>
</dbReference>
<feature type="domain" description="Protein kinase" evidence="2">
    <location>
        <begin position="40"/>
        <end position="392"/>
    </location>
</feature>
<keyword evidence="1" id="KW-0472">Membrane</keyword>
<dbReference type="SUPFAM" id="SSF56112">
    <property type="entry name" value="Protein kinase-like (PK-like)"/>
    <property type="match status" value="1"/>
</dbReference>
<dbReference type="InterPro" id="IPR024104">
    <property type="entry name" value="Tribbles/Ser_Thr_kinase_40"/>
</dbReference>
<protein>
    <recommendedName>
        <fullName evidence="2">Protein kinase domain-containing protein</fullName>
    </recommendedName>
</protein>
<dbReference type="Proteomes" id="UP000719412">
    <property type="component" value="Unassembled WGS sequence"/>
</dbReference>
<name>A0A8J6LHP0_TENMO</name>
<evidence type="ECO:0000259" key="2">
    <source>
        <dbReference type="PROSITE" id="PS50011"/>
    </source>
</evidence>
<dbReference type="Pfam" id="PF00069">
    <property type="entry name" value="Pkinase"/>
    <property type="match status" value="1"/>
</dbReference>
<evidence type="ECO:0000313" key="4">
    <source>
        <dbReference type="Proteomes" id="UP000719412"/>
    </source>
</evidence>
<dbReference type="PANTHER" id="PTHR22961">
    <property type="entry name" value="SER/THR PROTEIN KINASE-TRB"/>
    <property type="match status" value="1"/>
</dbReference>
<keyword evidence="4" id="KW-1185">Reference proteome</keyword>
<dbReference type="GO" id="GO:0032436">
    <property type="term" value="P:positive regulation of proteasomal ubiquitin-dependent protein catabolic process"/>
    <property type="evidence" value="ECO:0007669"/>
    <property type="project" value="TreeGrafter"/>
</dbReference>
<dbReference type="PROSITE" id="PS50011">
    <property type="entry name" value="PROTEIN_KINASE_DOM"/>
    <property type="match status" value="1"/>
</dbReference>
<dbReference type="SMART" id="SM00220">
    <property type="entry name" value="S_TKc"/>
    <property type="match status" value="1"/>
</dbReference>
<dbReference type="GO" id="GO:0005524">
    <property type="term" value="F:ATP binding"/>
    <property type="evidence" value="ECO:0007669"/>
    <property type="project" value="InterPro"/>
</dbReference>
<reference evidence="3" key="1">
    <citation type="journal article" date="2020" name="J Insects Food Feed">
        <title>The yellow mealworm (Tenebrio molitor) genome: a resource for the emerging insects as food and feed industry.</title>
        <authorList>
            <person name="Eriksson T."/>
            <person name="Andere A."/>
            <person name="Kelstrup H."/>
            <person name="Emery V."/>
            <person name="Picard C."/>
        </authorList>
    </citation>
    <scope>NUCLEOTIDE SEQUENCE</scope>
    <source>
        <strain evidence="3">Stoneville</strain>
        <tissue evidence="3">Whole head</tissue>
    </source>
</reference>
<dbReference type="GO" id="GO:0031434">
    <property type="term" value="F:mitogen-activated protein kinase kinase binding"/>
    <property type="evidence" value="ECO:0007669"/>
    <property type="project" value="TreeGrafter"/>
</dbReference>
<comment type="caution">
    <text evidence="3">The sequence shown here is derived from an EMBL/GenBank/DDBJ whole genome shotgun (WGS) entry which is preliminary data.</text>
</comment>
<evidence type="ECO:0000256" key="1">
    <source>
        <dbReference type="SAM" id="Phobius"/>
    </source>
</evidence>
<proteinExistence type="predicted"/>
<dbReference type="GO" id="GO:0005634">
    <property type="term" value="C:nucleus"/>
    <property type="evidence" value="ECO:0007669"/>
    <property type="project" value="TreeGrafter"/>
</dbReference>
<organism evidence="3 4">
    <name type="scientific">Tenebrio molitor</name>
    <name type="common">Yellow mealworm beetle</name>
    <dbReference type="NCBI Taxonomy" id="7067"/>
    <lineage>
        <taxon>Eukaryota</taxon>
        <taxon>Metazoa</taxon>
        <taxon>Ecdysozoa</taxon>
        <taxon>Arthropoda</taxon>
        <taxon>Hexapoda</taxon>
        <taxon>Insecta</taxon>
        <taxon>Pterygota</taxon>
        <taxon>Neoptera</taxon>
        <taxon>Endopterygota</taxon>
        <taxon>Coleoptera</taxon>
        <taxon>Polyphaga</taxon>
        <taxon>Cucujiformia</taxon>
        <taxon>Tenebrionidae</taxon>
        <taxon>Tenebrio</taxon>
    </lineage>
</organism>
<evidence type="ECO:0000313" key="3">
    <source>
        <dbReference type="EMBL" id="KAH0813786.1"/>
    </source>
</evidence>
<sequence>MTIARGCCCNALLRRNDTFIRSEASDTFFAFSGSVRIHDRDRRSTLHSGTCRSIFFNTDPSSRMKRNDILPLCNTGQVLIQIDIMIGIVVMIIVGFGPVAILSAARSGSIGILPEREQHCCKSLPNVLLKHSMTLRFNAFDTGLRNPFVHNSMYICNSRLFNLSDNLQAIWANPAHALATNRGDLLQRDLSPTELKLESLEDAVVLEEPETDWLHDKRGCPAYVSPEILKAGAHYSGKAADMWSLGVILYTMLVGSLHLPPITAWHEGKKQKFRDDRVAGGGLSSPTQDRPCDYYEIFDWRSLGTVQSKKLRHRRNGFGQNGPRPIKRREGMKDGYPFSDSEHASLFAKISRGHFVIPECLSSRARCLIRSLLRREPSERITSDDILYHPWLAKEDREWTSRACDQLVPELPATSIIIKELSNSSNRCSRALFGGQCELGGDRSTLSVPNKRYDLTLAALTQDQVVQHAATCVTSVELNGDLIFLIRTPLIELVILRRCLFFAVEVKK</sequence>